<evidence type="ECO:0000256" key="4">
    <source>
        <dbReference type="SAM" id="MobiDB-lite"/>
    </source>
</evidence>
<dbReference type="InterPro" id="IPR043129">
    <property type="entry name" value="ATPase_NBD"/>
</dbReference>
<dbReference type="OrthoDB" id="9782710at2"/>
<dbReference type="AlphaFoldDB" id="A0A4V6CSD7"/>
<reference evidence="6 7" key="1">
    <citation type="submission" date="2019-05" db="EMBL/GenBank/DDBJ databases">
        <title>Nakamurella sp. N5BH11, whole genome shotgun sequence.</title>
        <authorList>
            <person name="Tuo L."/>
        </authorList>
    </citation>
    <scope>NUCLEOTIDE SEQUENCE [LARGE SCALE GENOMIC DNA]</scope>
    <source>
        <strain evidence="6 7">N5BH11</strain>
    </source>
</reference>
<keyword evidence="2" id="KW-0808">Transferase</keyword>
<evidence type="ECO:0000256" key="3">
    <source>
        <dbReference type="ARBA" id="ARBA00022777"/>
    </source>
</evidence>
<dbReference type="InterPro" id="IPR050406">
    <property type="entry name" value="FGGY_Carb_Kinase"/>
</dbReference>
<dbReference type="EMBL" id="SZZH01000001">
    <property type="protein sequence ID" value="TKV61155.1"/>
    <property type="molecule type" value="Genomic_DNA"/>
</dbReference>
<protein>
    <recommendedName>
        <fullName evidence="5">Carbohydrate kinase FGGY N-terminal domain-containing protein</fullName>
    </recommendedName>
</protein>
<dbReference type="Pfam" id="PF00370">
    <property type="entry name" value="FGGY_N"/>
    <property type="match status" value="1"/>
</dbReference>
<dbReference type="SUPFAM" id="SSF53067">
    <property type="entry name" value="Actin-like ATPase domain"/>
    <property type="match status" value="2"/>
</dbReference>
<dbReference type="InterPro" id="IPR018484">
    <property type="entry name" value="FGGY_N"/>
</dbReference>
<comment type="similarity">
    <text evidence="1">Belongs to the FGGY kinase family.</text>
</comment>
<keyword evidence="7" id="KW-1185">Reference proteome</keyword>
<comment type="caution">
    <text evidence="6">The sequence shown here is derived from an EMBL/GenBank/DDBJ whole genome shotgun (WGS) entry which is preliminary data.</text>
</comment>
<dbReference type="GO" id="GO:0016301">
    <property type="term" value="F:kinase activity"/>
    <property type="evidence" value="ECO:0007669"/>
    <property type="project" value="UniProtKB-KW"/>
</dbReference>
<sequence>MDRMSGPHRRQGGRHPMRDDLLLGVDLGTSTIKANVIDRHGRSLGIGVAPTPFATHSHGVQMSTQDLFTAVGAAIADLGVLAGRVVGVGVASMGETGTIIRSDGPSDLPLVAWHDERGTEIVDELIAEFGVEDIRRRTGRQPRSVTSVAKLGWLLRNGFRTGGTWTGVAGLTVWKLTGALGQEQSLAATSGAYDPVTGEYDRQILSFLGLDSLVWAPARVAGTTFGRVSAAGHAWSGIPEGVPVTIAGHDHAVGVIGAGGDRSEVIDSMGTGEPLVVSFDASRSDGRHPQWPDQFGDLTVTSWPGTAGHMLLWEVLRPGLAMRTLQRALGISRDDVEFSAIRVDAEPADLSALLQMQDGIVPAELLARPADVAWAATLEGFAHATATAEVRLRELCGVTGSTLLIGGGLRSRRWVEAKMRRARHPLVMASEREAVSRGAGLLAGVAAGWWSAEQYPPADVVPLSSPTDRPAGAAVVSDAGVLR</sequence>
<evidence type="ECO:0000256" key="2">
    <source>
        <dbReference type="ARBA" id="ARBA00022679"/>
    </source>
</evidence>
<dbReference type="Gene3D" id="3.30.420.40">
    <property type="match status" value="2"/>
</dbReference>
<evidence type="ECO:0000256" key="1">
    <source>
        <dbReference type="ARBA" id="ARBA00009156"/>
    </source>
</evidence>
<dbReference type="Proteomes" id="UP000306985">
    <property type="component" value="Unassembled WGS sequence"/>
</dbReference>
<evidence type="ECO:0000313" key="6">
    <source>
        <dbReference type="EMBL" id="TKV61155.1"/>
    </source>
</evidence>
<organism evidence="6 7">
    <name type="scientific">Nakamurella flava</name>
    <dbReference type="NCBI Taxonomy" id="2576308"/>
    <lineage>
        <taxon>Bacteria</taxon>
        <taxon>Bacillati</taxon>
        <taxon>Actinomycetota</taxon>
        <taxon>Actinomycetes</taxon>
        <taxon>Nakamurellales</taxon>
        <taxon>Nakamurellaceae</taxon>
        <taxon>Nakamurella</taxon>
    </lineage>
</organism>
<dbReference type="GO" id="GO:0005975">
    <property type="term" value="P:carbohydrate metabolic process"/>
    <property type="evidence" value="ECO:0007669"/>
    <property type="project" value="InterPro"/>
</dbReference>
<feature type="region of interest" description="Disordered" evidence="4">
    <location>
        <begin position="464"/>
        <end position="483"/>
    </location>
</feature>
<dbReference type="PANTHER" id="PTHR43095">
    <property type="entry name" value="SUGAR KINASE"/>
    <property type="match status" value="1"/>
</dbReference>
<name>A0A4V6CSD7_9ACTN</name>
<gene>
    <name evidence="6" type="ORF">FDO65_05860</name>
</gene>
<feature type="domain" description="Carbohydrate kinase FGGY N-terminal" evidence="5">
    <location>
        <begin position="22"/>
        <end position="257"/>
    </location>
</feature>
<keyword evidence="3" id="KW-0418">Kinase</keyword>
<evidence type="ECO:0000259" key="5">
    <source>
        <dbReference type="Pfam" id="PF00370"/>
    </source>
</evidence>
<proteinExistence type="inferred from homology"/>
<evidence type="ECO:0000313" key="7">
    <source>
        <dbReference type="Proteomes" id="UP000306985"/>
    </source>
</evidence>
<accession>A0A4V6CSD7</accession>